<dbReference type="Proteomes" id="UP000654918">
    <property type="component" value="Unassembled WGS sequence"/>
</dbReference>
<evidence type="ECO:0000313" key="10">
    <source>
        <dbReference type="Proteomes" id="UP000654918"/>
    </source>
</evidence>
<keyword evidence="3 6" id="KW-0349">Heme</keyword>
<dbReference type="Gene3D" id="1.10.630.10">
    <property type="entry name" value="Cytochrome P450"/>
    <property type="match status" value="1"/>
</dbReference>
<dbReference type="InterPro" id="IPR036396">
    <property type="entry name" value="Cyt_P450_sf"/>
</dbReference>
<sequence>MTLVGVSIPPLCALAAASILLALLLRIIYNLYFHPLSRFHGPWYAASFSIVNATISVFKKEPQWILSLVQRYGGRSYFINLQACSVNPLTTEADKPIRIAPGVLLFPQPAALKDIYCNPKCDTKTELYGSGVLGPPHIFTTLDSSRHKVLRKALGGPQWSVGALKRNWESRFDSHIRLFIRQMAEIAEKNEPVILSDKAAEFAADIMTLVCFSEPWGFVADKADQRQLLHTWRNGLFAISFLTRFRWLRDRVSRAWWGVYLLPSPEDKVGMGYIIGQANKQVTERERRIEDEGYSQEYPDFMQFCLEARINGQPLTPSQKRAHISLLIVAGSDTTGTAMGSILRYFMKYPAVLARVRAEIAAAERAGRLSTPIQYEETRENLPFFVACMKETIRLQPSAAQLFGRVAPAGGTIVDGVWVPPGTDMTAVSYAVQRDPALYAPDPEVYRPERWLEGEVGGNTKEVISEMEAANFGFGMGSRVCLGQDVARFEIYKMVPEFVRRFDFEMKEEGRFVVIGGMGLNEGLVAQLQRREYM</sequence>
<comment type="caution">
    <text evidence="9">The sequence shown here is derived from an EMBL/GenBank/DDBJ whole genome shotgun (WGS) entry which is preliminary data.</text>
</comment>
<keyword evidence="8" id="KW-0472">Membrane</keyword>
<dbReference type="InterPro" id="IPR002401">
    <property type="entry name" value="Cyt_P450_E_grp-I"/>
</dbReference>
<dbReference type="PANTHER" id="PTHR24305:SF232">
    <property type="entry name" value="P450, PUTATIVE (EUROFUNG)-RELATED"/>
    <property type="match status" value="1"/>
</dbReference>
<evidence type="ECO:0000256" key="6">
    <source>
        <dbReference type="PIRSR" id="PIRSR602401-1"/>
    </source>
</evidence>
<comment type="cofactor">
    <cofactor evidence="1 6">
        <name>heme</name>
        <dbReference type="ChEBI" id="CHEBI:30413"/>
    </cofactor>
</comment>
<dbReference type="InterPro" id="IPR050121">
    <property type="entry name" value="Cytochrome_P450_monoxygenase"/>
</dbReference>
<dbReference type="GO" id="GO:0020037">
    <property type="term" value="F:heme binding"/>
    <property type="evidence" value="ECO:0007669"/>
    <property type="project" value="InterPro"/>
</dbReference>
<evidence type="ECO:0000313" key="9">
    <source>
        <dbReference type="EMBL" id="KAF6814624.1"/>
    </source>
</evidence>
<evidence type="ECO:0000256" key="3">
    <source>
        <dbReference type="ARBA" id="ARBA00022617"/>
    </source>
</evidence>
<keyword evidence="7" id="KW-0503">Monooxygenase</keyword>
<evidence type="ECO:0000256" key="4">
    <source>
        <dbReference type="ARBA" id="ARBA00022723"/>
    </source>
</evidence>
<dbReference type="EMBL" id="WIGO01000376">
    <property type="protein sequence ID" value="KAF6814624.1"/>
    <property type="molecule type" value="Genomic_DNA"/>
</dbReference>
<keyword evidence="4 6" id="KW-0479">Metal-binding</keyword>
<dbReference type="InterPro" id="IPR001128">
    <property type="entry name" value="Cyt_P450"/>
</dbReference>
<accession>A0A8H6MZC0</accession>
<dbReference type="PRINTS" id="PR00463">
    <property type="entry name" value="EP450I"/>
</dbReference>
<dbReference type="GO" id="GO:0005506">
    <property type="term" value="F:iron ion binding"/>
    <property type="evidence" value="ECO:0007669"/>
    <property type="project" value="InterPro"/>
</dbReference>
<dbReference type="GO" id="GO:0004497">
    <property type="term" value="F:monooxygenase activity"/>
    <property type="evidence" value="ECO:0007669"/>
    <property type="project" value="UniProtKB-KW"/>
</dbReference>
<evidence type="ECO:0000256" key="1">
    <source>
        <dbReference type="ARBA" id="ARBA00001971"/>
    </source>
</evidence>
<evidence type="ECO:0000256" key="5">
    <source>
        <dbReference type="ARBA" id="ARBA00023004"/>
    </source>
</evidence>
<feature type="binding site" description="axial binding residue" evidence="6">
    <location>
        <position position="481"/>
    </location>
    <ligand>
        <name>heme</name>
        <dbReference type="ChEBI" id="CHEBI:30413"/>
    </ligand>
    <ligandPart>
        <name>Fe</name>
        <dbReference type="ChEBI" id="CHEBI:18248"/>
    </ligandPart>
</feature>
<comment type="similarity">
    <text evidence="2 7">Belongs to the cytochrome P450 family.</text>
</comment>
<dbReference type="GO" id="GO:0016705">
    <property type="term" value="F:oxidoreductase activity, acting on paired donors, with incorporation or reduction of molecular oxygen"/>
    <property type="evidence" value="ECO:0007669"/>
    <property type="project" value="InterPro"/>
</dbReference>
<evidence type="ECO:0000256" key="7">
    <source>
        <dbReference type="RuleBase" id="RU000461"/>
    </source>
</evidence>
<dbReference type="Pfam" id="PF00067">
    <property type="entry name" value="p450"/>
    <property type="match status" value="1"/>
</dbReference>
<keyword evidence="10" id="KW-1185">Reference proteome</keyword>
<dbReference type="SUPFAM" id="SSF48264">
    <property type="entry name" value="Cytochrome P450"/>
    <property type="match status" value="1"/>
</dbReference>
<name>A0A8H6MZC0_9PEZI</name>
<gene>
    <name evidence="9" type="ORF">CPLU01_14346</name>
</gene>
<feature type="transmembrane region" description="Helical" evidence="8">
    <location>
        <begin position="6"/>
        <end position="29"/>
    </location>
</feature>
<protein>
    <submittedName>
        <fullName evidence="9">Cytochrome p450</fullName>
    </submittedName>
</protein>
<keyword evidence="8" id="KW-1133">Transmembrane helix</keyword>
<evidence type="ECO:0000256" key="2">
    <source>
        <dbReference type="ARBA" id="ARBA00010617"/>
    </source>
</evidence>
<keyword evidence="5 6" id="KW-0408">Iron</keyword>
<dbReference type="AlphaFoldDB" id="A0A8H6MZC0"/>
<evidence type="ECO:0000256" key="8">
    <source>
        <dbReference type="SAM" id="Phobius"/>
    </source>
</evidence>
<proteinExistence type="inferred from homology"/>
<keyword evidence="8" id="KW-0812">Transmembrane</keyword>
<reference evidence="9" key="1">
    <citation type="journal article" date="2020" name="Phytopathology">
        <title>Genome Sequence Resources of Colletotrichum truncatum, C. plurivorum, C. musicola, and C. sojae: Four Species Pathogenic to Soybean (Glycine max).</title>
        <authorList>
            <person name="Rogerio F."/>
            <person name="Boufleur T.R."/>
            <person name="Ciampi-Guillardi M."/>
            <person name="Sukno S.A."/>
            <person name="Thon M.R."/>
            <person name="Massola Junior N.S."/>
            <person name="Baroncelli R."/>
        </authorList>
    </citation>
    <scope>NUCLEOTIDE SEQUENCE</scope>
    <source>
        <strain evidence="9">LFN00145</strain>
    </source>
</reference>
<dbReference type="InterPro" id="IPR017972">
    <property type="entry name" value="Cyt_P450_CS"/>
</dbReference>
<keyword evidence="7" id="KW-0560">Oxidoreductase</keyword>
<dbReference type="PRINTS" id="PR00385">
    <property type="entry name" value="P450"/>
</dbReference>
<organism evidence="9 10">
    <name type="scientific">Colletotrichum plurivorum</name>
    <dbReference type="NCBI Taxonomy" id="2175906"/>
    <lineage>
        <taxon>Eukaryota</taxon>
        <taxon>Fungi</taxon>
        <taxon>Dikarya</taxon>
        <taxon>Ascomycota</taxon>
        <taxon>Pezizomycotina</taxon>
        <taxon>Sordariomycetes</taxon>
        <taxon>Hypocreomycetidae</taxon>
        <taxon>Glomerellales</taxon>
        <taxon>Glomerellaceae</taxon>
        <taxon>Colletotrichum</taxon>
        <taxon>Colletotrichum orchidearum species complex</taxon>
    </lineage>
</organism>
<dbReference type="PROSITE" id="PS00086">
    <property type="entry name" value="CYTOCHROME_P450"/>
    <property type="match status" value="1"/>
</dbReference>
<dbReference type="PANTHER" id="PTHR24305">
    <property type="entry name" value="CYTOCHROME P450"/>
    <property type="match status" value="1"/>
</dbReference>